<dbReference type="PANTHER" id="PTHR39532:SF3">
    <property type="entry name" value="F-BOX DOMAIN-CONTAINING PROTEIN"/>
    <property type="match status" value="1"/>
</dbReference>
<feature type="compositionally biased region" description="Low complexity" evidence="1">
    <location>
        <begin position="29"/>
        <end position="42"/>
    </location>
</feature>
<dbReference type="Proteomes" id="UP001344447">
    <property type="component" value="Unassembled WGS sequence"/>
</dbReference>
<protein>
    <submittedName>
        <fullName evidence="2">Uncharacterized protein</fullName>
    </submittedName>
</protein>
<evidence type="ECO:0000313" key="2">
    <source>
        <dbReference type="EMBL" id="KAK5575177.1"/>
    </source>
</evidence>
<sequence length="541" mass="64218">MDNKKRKIEEQQDTLNEETDNHSKKQSISNNNDNSNNCNDNSCNKSGLNKQITDSLIEIDQSNKQIKTDDGIEIDIDKIIESIKVIESTIYFNSYHKNKYFNFILNIFFDTSFNVFNEISNSIDQSEYHGNIKCYKIYFKYTLYVKIIRDIRFNNWFKDLYENDKDQLIKRLDIMENSLSTSLKHYHLGSRGGTCYGKNLTIFPKQLHSPWFKDYYKKYYKAINNNNNNNNDNSDNFNNNNDNNSNNNNNNKNNNSNCDDSNFEKKSFILSDIIIEMIIRDSLCYTHDRMDRVIINNNLLSFALVSKQFFRVLSKILNNEYFDWRESMIQLNDSQFNLIKQPPLYFDYNSIRLIPYSINKEYLELLFSRVQSFYILSDENDSIEESYPHKRIYCIKDHENEDYAIYRKAIRSDGYLIYPPPMPSLQSITIDKFYGYSNNYLHLFKDILITSFKTIKTNELDNDSHGIKRFSLKICNDREFETECKINYFGPEFHSNSLEIVKIDSYTAIHIELNIINELKSLINNQSKNKIEWLLNVCDDD</sequence>
<name>A0AAN7TK18_9MYCE</name>
<proteinExistence type="predicted"/>
<feature type="region of interest" description="Disordered" evidence="1">
    <location>
        <begin position="1"/>
        <end position="42"/>
    </location>
</feature>
<reference evidence="2 3" key="1">
    <citation type="submission" date="2023-11" db="EMBL/GenBank/DDBJ databases">
        <title>Dfirmibasis_genome.</title>
        <authorList>
            <person name="Edelbroek B."/>
            <person name="Kjellin J."/>
            <person name="Jerlstrom-Hultqvist J."/>
            <person name="Soderbom F."/>
        </authorList>
    </citation>
    <scope>NUCLEOTIDE SEQUENCE [LARGE SCALE GENOMIC DNA]</scope>
    <source>
        <strain evidence="2 3">TNS-C-14</strain>
    </source>
</reference>
<gene>
    <name evidence="2" type="ORF">RB653_010433</name>
</gene>
<dbReference type="AlphaFoldDB" id="A0AAN7TK18"/>
<accession>A0AAN7TK18</accession>
<evidence type="ECO:0000256" key="1">
    <source>
        <dbReference type="SAM" id="MobiDB-lite"/>
    </source>
</evidence>
<dbReference type="PANTHER" id="PTHR39532">
    <property type="entry name" value="F-BOX DOMAIN-CONTAINING PROTEIN-RELATED"/>
    <property type="match status" value="1"/>
</dbReference>
<organism evidence="2 3">
    <name type="scientific">Dictyostelium firmibasis</name>
    <dbReference type="NCBI Taxonomy" id="79012"/>
    <lineage>
        <taxon>Eukaryota</taxon>
        <taxon>Amoebozoa</taxon>
        <taxon>Evosea</taxon>
        <taxon>Eumycetozoa</taxon>
        <taxon>Dictyostelia</taxon>
        <taxon>Dictyosteliales</taxon>
        <taxon>Dictyosteliaceae</taxon>
        <taxon>Dictyostelium</taxon>
    </lineage>
</organism>
<keyword evidence="3" id="KW-1185">Reference proteome</keyword>
<feature type="compositionally biased region" description="Basic and acidic residues" evidence="1">
    <location>
        <begin position="1"/>
        <end position="10"/>
    </location>
</feature>
<evidence type="ECO:0000313" key="3">
    <source>
        <dbReference type="Proteomes" id="UP001344447"/>
    </source>
</evidence>
<dbReference type="EMBL" id="JAVFKY010000006">
    <property type="protein sequence ID" value="KAK5575177.1"/>
    <property type="molecule type" value="Genomic_DNA"/>
</dbReference>
<feature type="region of interest" description="Disordered" evidence="1">
    <location>
        <begin position="227"/>
        <end position="259"/>
    </location>
</feature>
<comment type="caution">
    <text evidence="2">The sequence shown here is derived from an EMBL/GenBank/DDBJ whole genome shotgun (WGS) entry which is preliminary data.</text>
</comment>